<dbReference type="InterPro" id="IPR010428">
    <property type="entry name" value="Zincin_1"/>
</dbReference>
<dbReference type="Proteomes" id="UP000237752">
    <property type="component" value="Unassembled WGS sequence"/>
</dbReference>
<dbReference type="CDD" id="cd12954">
    <property type="entry name" value="MMP_TTHA0227_like_1"/>
    <property type="match status" value="1"/>
</dbReference>
<dbReference type="EMBL" id="PVUE01000020">
    <property type="protein sequence ID" value="PRZ38599.1"/>
    <property type="molecule type" value="Genomic_DNA"/>
</dbReference>
<comment type="caution">
    <text evidence="1">The sequence shown here is derived from an EMBL/GenBank/DDBJ whole genome shotgun (WGS) entry which is preliminary data.</text>
</comment>
<organism evidence="1 2">
    <name type="scientific">Antricoccus suffuscus</name>
    <dbReference type="NCBI Taxonomy" id="1629062"/>
    <lineage>
        <taxon>Bacteria</taxon>
        <taxon>Bacillati</taxon>
        <taxon>Actinomycetota</taxon>
        <taxon>Actinomycetes</taxon>
        <taxon>Geodermatophilales</taxon>
        <taxon>Antricoccaceae</taxon>
        <taxon>Antricoccus</taxon>
    </lineage>
</organism>
<name>A0A2T0ZQG9_9ACTN</name>
<dbReference type="InterPro" id="IPR038555">
    <property type="entry name" value="Zincin_1_sf"/>
</dbReference>
<evidence type="ECO:0000313" key="1">
    <source>
        <dbReference type="EMBL" id="PRZ38599.1"/>
    </source>
</evidence>
<dbReference type="SUPFAM" id="SSF55486">
    <property type="entry name" value="Metalloproteases ('zincins'), catalytic domain"/>
    <property type="match status" value="1"/>
</dbReference>
<accession>A0A2T0ZQG9</accession>
<evidence type="ECO:0000313" key="2">
    <source>
        <dbReference type="Proteomes" id="UP000237752"/>
    </source>
</evidence>
<dbReference type="Pfam" id="PF06262">
    <property type="entry name" value="Zincin_1"/>
    <property type="match status" value="1"/>
</dbReference>
<keyword evidence="2" id="KW-1185">Reference proteome</keyword>
<proteinExistence type="predicted"/>
<sequence length="139" mass="15156">MRGSLLPPGLPLSRSRAEAFDDIVLDAVESLEPRWGDVLEHVEFAVEDVPTVEHSTPDDVIHMPNVVEDSTVPLSRLIPGGVVGDGQTLPPRIVIYRRPLEVRGQSQVDLVALVHDIVVEQVASLLGKDPDEIEDIDGD</sequence>
<dbReference type="Gene3D" id="3.30.2010.20">
    <property type="match status" value="1"/>
</dbReference>
<protein>
    <submittedName>
        <fullName evidence="1">Zinicin-like metallopeptidase</fullName>
    </submittedName>
</protein>
<reference evidence="1 2" key="1">
    <citation type="submission" date="2018-03" db="EMBL/GenBank/DDBJ databases">
        <title>Genomic Encyclopedia of Archaeal and Bacterial Type Strains, Phase II (KMG-II): from individual species to whole genera.</title>
        <authorList>
            <person name="Goeker M."/>
        </authorList>
    </citation>
    <scope>NUCLEOTIDE SEQUENCE [LARGE SCALE GENOMIC DNA]</scope>
    <source>
        <strain evidence="1 2">DSM 100065</strain>
    </source>
</reference>
<dbReference type="AlphaFoldDB" id="A0A2T0ZQG9"/>
<gene>
    <name evidence="1" type="ORF">CLV47_12066</name>
</gene>